<reference evidence="1" key="1">
    <citation type="journal article" date="2014" name="Front. Microbiol.">
        <title>High frequency of phylogenetically diverse reductive dehalogenase-homologous genes in deep subseafloor sedimentary metagenomes.</title>
        <authorList>
            <person name="Kawai M."/>
            <person name="Futagami T."/>
            <person name="Toyoda A."/>
            <person name="Takaki Y."/>
            <person name="Nishi S."/>
            <person name="Hori S."/>
            <person name="Arai W."/>
            <person name="Tsubouchi T."/>
            <person name="Morono Y."/>
            <person name="Uchiyama I."/>
            <person name="Ito T."/>
            <person name="Fujiyama A."/>
            <person name="Inagaki F."/>
            <person name="Takami H."/>
        </authorList>
    </citation>
    <scope>NUCLEOTIDE SEQUENCE</scope>
    <source>
        <strain evidence="1">Expedition CK06-06</strain>
    </source>
</reference>
<evidence type="ECO:0000313" key="1">
    <source>
        <dbReference type="EMBL" id="GAG88578.1"/>
    </source>
</evidence>
<organism evidence="1">
    <name type="scientific">marine sediment metagenome</name>
    <dbReference type="NCBI Taxonomy" id="412755"/>
    <lineage>
        <taxon>unclassified sequences</taxon>
        <taxon>metagenomes</taxon>
        <taxon>ecological metagenomes</taxon>
    </lineage>
</organism>
<accession>X1BWM2</accession>
<proteinExistence type="predicted"/>
<gene>
    <name evidence="1" type="ORF">S01H4_32514</name>
</gene>
<dbReference type="AlphaFoldDB" id="X1BWM2"/>
<name>X1BWM2_9ZZZZ</name>
<protein>
    <submittedName>
        <fullName evidence="1">Uncharacterized protein</fullName>
    </submittedName>
</protein>
<sequence>MQIESRVKELVNGYKEKIEEHLKKNPNTIIYSQGRLKLSPP</sequence>
<dbReference type="EMBL" id="BART01017008">
    <property type="protein sequence ID" value="GAG88578.1"/>
    <property type="molecule type" value="Genomic_DNA"/>
</dbReference>
<comment type="caution">
    <text evidence="1">The sequence shown here is derived from an EMBL/GenBank/DDBJ whole genome shotgun (WGS) entry which is preliminary data.</text>
</comment>